<feature type="region of interest" description="Disordered" evidence="1">
    <location>
        <begin position="149"/>
        <end position="185"/>
    </location>
</feature>
<feature type="compositionally biased region" description="Basic and acidic residues" evidence="1">
    <location>
        <begin position="550"/>
        <end position="566"/>
    </location>
</feature>
<feature type="region of interest" description="Disordered" evidence="1">
    <location>
        <begin position="381"/>
        <end position="412"/>
    </location>
</feature>
<evidence type="ECO:0000256" key="1">
    <source>
        <dbReference type="SAM" id="MobiDB-lite"/>
    </source>
</evidence>
<feature type="region of interest" description="Disordered" evidence="1">
    <location>
        <begin position="288"/>
        <end position="369"/>
    </location>
</feature>
<feature type="region of interest" description="Disordered" evidence="1">
    <location>
        <begin position="550"/>
        <end position="578"/>
    </location>
</feature>
<feature type="compositionally biased region" description="Basic residues" evidence="1">
    <location>
        <begin position="156"/>
        <end position="176"/>
    </location>
</feature>
<dbReference type="EMBL" id="LC738885">
    <property type="protein sequence ID" value="BDT63568.1"/>
    <property type="molecule type" value="Genomic_DNA"/>
</dbReference>
<proteinExistence type="predicted"/>
<feature type="compositionally biased region" description="Basic and acidic residues" evidence="1">
    <location>
        <begin position="344"/>
        <end position="362"/>
    </location>
</feature>
<sequence length="578" mass="64111">MASTSSSTSTSSVICSPNTALVPSLSTITPLSCSSSSAAAAAAAMGPPPKTTSNTVNIISGSGNNKQKVKSEAVSIAAAKQAAMASAAQAVRKKDMVLADMFLSPKATATYYNVAKKSNNLNEAKAAMAAVAEEVVSFQTDADTQDKFEVKNLSSKQHKKKKKEEKKNTNNKRPIKSRSPSLSPSHLIIDEDSVILGSSSGSINNNIAGPQLHHHNGSMHNNIAVSSSNLISEHYMKKQQQQQQLHYDNAHRGKLQSMLELEEPLPFKKRAKTITTASTSTQPSIMNLNRHSIGREDNTDDESHQYQKHNNSVVIIEQAVEEEDYEEDQQSQPLHHSTHRYNRREKLANAKTGEEETLDEHHHHYQHHNHNFLEDQRRYNNDYQNNQHGNYSSGLPTNDRNNTTTSSDDEDENLEEQFRNINTLDKEFLHSFETCNTWGCTSNCASASNGIGMCGHNQYGEVKRSTNSYENQMGRGFNKCCDDNKEKLVNLHNGATALGHGASFLQKAGVCGEQYDLMAIAAWRCTNQKNNEILKIVDFYKAMEKQNRKELKRAIKQAKRETKGTPDQDASGSSRNQQ</sequence>
<protein>
    <submittedName>
        <fullName evidence="2">Uncharacterized protein</fullName>
    </submittedName>
</protein>
<accession>A0A9C7F7I3</accession>
<feature type="compositionally biased region" description="Acidic residues" evidence="1">
    <location>
        <begin position="319"/>
        <end position="329"/>
    </location>
</feature>
<feature type="compositionally biased region" description="Polar residues" evidence="1">
    <location>
        <begin position="568"/>
        <end position="578"/>
    </location>
</feature>
<reference evidence="2" key="1">
    <citation type="submission" date="2022-10" db="EMBL/GenBank/DDBJ databases">
        <title>Genome sequences of endogenous nimaviruses in decapod crustaceans.</title>
        <authorList>
            <person name="Kawato S."/>
            <person name="Nozaki R."/>
            <person name="Kondo H."/>
            <person name="Hirono I."/>
        </authorList>
    </citation>
    <scope>NUCLEOTIDE SEQUENCE</scope>
    <source>
        <strain evidence="2">Toyama2020</strain>
    </source>
</reference>
<organism evidence="2">
    <name type="scientific">Pasiphaea japonica whispovirus</name>
    <dbReference type="NCBI Taxonomy" id="2984286"/>
    <lineage>
        <taxon>Viruses</taxon>
        <taxon>Viruses incertae sedis</taxon>
        <taxon>Naldaviricetes</taxon>
        <taxon>Nimaviridae</taxon>
        <taxon>Whispovirus</taxon>
    </lineage>
</organism>
<feature type="compositionally biased region" description="Basic and acidic residues" evidence="1">
    <location>
        <begin position="293"/>
        <end position="305"/>
    </location>
</feature>
<name>A0A9C7F7I3_9VIRU</name>
<feature type="compositionally biased region" description="Low complexity" evidence="1">
    <location>
        <begin position="397"/>
        <end position="406"/>
    </location>
</feature>
<evidence type="ECO:0000313" key="2">
    <source>
        <dbReference type="EMBL" id="BDT63568.1"/>
    </source>
</evidence>